<organism evidence="4 5">
    <name type="scientific">Rhododendron simsii</name>
    <name type="common">Sims's rhododendron</name>
    <dbReference type="NCBI Taxonomy" id="118357"/>
    <lineage>
        <taxon>Eukaryota</taxon>
        <taxon>Viridiplantae</taxon>
        <taxon>Streptophyta</taxon>
        <taxon>Embryophyta</taxon>
        <taxon>Tracheophyta</taxon>
        <taxon>Spermatophyta</taxon>
        <taxon>Magnoliopsida</taxon>
        <taxon>eudicotyledons</taxon>
        <taxon>Gunneridae</taxon>
        <taxon>Pentapetalae</taxon>
        <taxon>asterids</taxon>
        <taxon>Ericales</taxon>
        <taxon>Ericaceae</taxon>
        <taxon>Ericoideae</taxon>
        <taxon>Rhodoreae</taxon>
        <taxon>Rhododendron</taxon>
    </lineage>
</organism>
<accession>A0A834GT70</accession>
<proteinExistence type="inferred from homology"/>
<name>A0A834GT70_RHOSS</name>
<sequence length="459" mass="51621">MAKSNDSKFHIAMFPWFAFGHMTPFLYLSNELAKRGHRISFLLPNKAQHQLQPTNHHSDLITFYPLVVPTVDGLPKGTETASDIPIFLTTHLATAMDLTRHQVESILINLKPDFVFYDTAYWIPELASTIGFKTVCYNAVCAASLATAVVPARKVFKERQLTMEELAMPPPGYPSTTVVLRQHEARALSFISFEFGSGITFYDRIKTAMEKCNAISIRTCHEVEGELCNYIGTQFAKPVFLTGPVLPEPDKNRIEDRWERWLGQFEPGSVVFCAFGSQWVLEKAQFQELVLGFESTGLPFLVAVKPPTGVATVEEALPEGFEERVRERGVVCGWVQQQQILGHKSVGCFVNHCGFGSMWEALMSESQIVLVPHLGDQILNTRLLADELKVAVEVERDENGLFSKENLCKAVKSVMDKESEVGGLVRKNHKKWRETLLSEGFMSGYIDGFIEKLHELKCQ</sequence>
<dbReference type="PANTHER" id="PTHR48049">
    <property type="entry name" value="GLYCOSYLTRANSFERASE"/>
    <property type="match status" value="1"/>
</dbReference>
<dbReference type="FunFam" id="3.40.50.2000:FF:000037">
    <property type="entry name" value="Glycosyltransferase"/>
    <property type="match status" value="1"/>
</dbReference>
<dbReference type="AlphaFoldDB" id="A0A834GT70"/>
<gene>
    <name evidence="4" type="ORF">RHSIM_Rhsim06G0203300</name>
</gene>
<dbReference type="InterPro" id="IPR050481">
    <property type="entry name" value="UDP-glycosyltransf_plant"/>
</dbReference>
<evidence type="ECO:0000256" key="2">
    <source>
        <dbReference type="ARBA" id="ARBA00022679"/>
    </source>
</evidence>
<reference evidence="4" key="1">
    <citation type="submission" date="2019-11" db="EMBL/GenBank/DDBJ databases">
        <authorList>
            <person name="Liu Y."/>
            <person name="Hou J."/>
            <person name="Li T.-Q."/>
            <person name="Guan C.-H."/>
            <person name="Wu X."/>
            <person name="Wu H.-Z."/>
            <person name="Ling F."/>
            <person name="Zhang R."/>
            <person name="Shi X.-G."/>
            <person name="Ren J.-P."/>
            <person name="Chen E.-F."/>
            <person name="Sun J.-M."/>
        </authorList>
    </citation>
    <scope>NUCLEOTIDE SEQUENCE</scope>
    <source>
        <strain evidence="4">Adult_tree_wgs_1</strain>
        <tissue evidence="4">Leaves</tissue>
    </source>
</reference>
<evidence type="ECO:0000313" key="5">
    <source>
        <dbReference type="Proteomes" id="UP000626092"/>
    </source>
</evidence>
<dbReference type="GO" id="GO:0035251">
    <property type="term" value="F:UDP-glucosyltransferase activity"/>
    <property type="evidence" value="ECO:0007669"/>
    <property type="project" value="InterPro"/>
</dbReference>
<comment type="caution">
    <text evidence="4">The sequence shown here is derived from an EMBL/GenBank/DDBJ whole genome shotgun (WGS) entry which is preliminary data.</text>
</comment>
<evidence type="ECO:0000313" key="4">
    <source>
        <dbReference type="EMBL" id="KAF7141849.1"/>
    </source>
</evidence>
<keyword evidence="3" id="KW-0284">Flavonoid biosynthesis</keyword>
<dbReference type="SUPFAM" id="SSF53756">
    <property type="entry name" value="UDP-Glycosyltransferase/glycogen phosphorylase"/>
    <property type="match status" value="1"/>
</dbReference>
<evidence type="ECO:0000256" key="3">
    <source>
        <dbReference type="ARBA" id="ARBA00023241"/>
    </source>
</evidence>
<dbReference type="PANTHER" id="PTHR48049:SF91">
    <property type="entry name" value="UDP-GLYCOSYLTRANSFERASE 79B7-RELATED"/>
    <property type="match status" value="1"/>
</dbReference>
<keyword evidence="5" id="KW-1185">Reference proteome</keyword>
<evidence type="ECO:0000256" key="1">
    <source>
        <dbReference type="ARBA" id="ARBA00009995"/>
    </source>
</evidence>
<dbReference type="GO" id="GO:0009718">
    <property type="term" value="P:anthocyanin-containing compound biosynthetic process"/>
    <property type="evidence" value="ECO:0007669"/>
    <property type="project" value="UniProtKB-ARBA"/>
</dbReference>
<dbReference type="EMBL" id="WJXA01000006">
    <property type="protein sequence ID" value="KAF7141849.1"/>
    <property type="molecule type" value="Genomic_DNA"/>
</dbReference>
<protein>
    <submittedName>
        <fullName evidence="4">Uncharacterized protein</fullName>
    </submittedName>
</protein>
<dbReference type="CDD" id="cd03784">
    <property type="entry name" value="GT1_Gtf-like"/>
    <property type="match status" value="1"/>
</dbReference>
<dbReference type="InterPro" id="IPR002213">
    <property type="entry name" value="UDP_glucos_trans"/>
</dbReference>
<dbReference type="Gene3D" id="3.40.50.2000">
    <property type="entry name" value="Glycogen Phosphorylase B"/>
    <property type="match status" value="2"/>
</dbReference>
<dbReference type="FunFam" id="3.40.50.2000:FF:000087">
    <property type="entry name" value="Glycosyltransferase"/>
    <property type="match status" value="1"/>
</dbReference>
<comment type="similarity">
    <text evidence="1">Belongs to the UDP-glycosyltransferase family.</text>
</comment>
<keyword evidence="2" id="KW-0808">Transferase</keyword>
<dbReference type="Proteomes" id="UP000626092">
    <property type="component" value="Unassembled WGS sequence"/>
</dbReference>
<dbReference type="OrthoDB" id="5835829at2759"/>
<dbReference type="Pfam" id="PF00201">
    <property type="entry name" value="UDPGT"/>
    <property type="match status" value="1"/>
</dbReference>